<evidence type="ECO:0000313" key="4">
    <source>
        <dbReference type="RefSeq" id="XP_020100173.1"/>
    </source>
</evidence>
<dbReference type="InterPro" id="IPR028045">
    <property type="entry name" value="HROB"/>
</dbReference>
<accession>A0A6P5G395</accession>
<feature type="region of interest" description="Disordered" evidence="1">
    <location>
        <begin position="322"/>
        <end position="384"/>
    </location>
</feature>
<reference evidence="3" key="1">
    <citation type="journal article" date="2015" name="Nat. Genet.">
        <title>The pineapple genome and the evolution of CAM photosynthesis.</title>
        <authorList>
            <person name="Ming R."/>
            <person name="VanBuren R."/>
            <person name="Wai C.M."/>
            <person name="Tang H."/>
            <person name="Schatz M.C."/>
            <person name="Bowers J.E."/>
            <person name="Lyons E."/>
            <person name="Wang M.L."/>
            <person name="Chen J."/>
            <person name="Biggers E."/>
            <person name="Zhang J."/>
            <person name="Huang L."/>
            <person name="Zhang L."/>
            <person name="Miao W."/>
            <person name="Zhang J."/>
            <person name="Ye Z."/>
            <person name="Miao C."/>
            <person name="Lin Z."/>
            <person name="Wang H."/>
            <person name="Zhou H."/>
            <person name="Yim W.C."/>
            <person name="Priest H.D."/>
            <person name="Zheng C."/>
            <person name="Woodhouse M."/>
            <person name="Edger P.P."/>
            <person name="Guyot R."/>
            <person name="Guo H.B."/>
            <person name="Guo H."/>
            <person name="Zheng G."/>
            <person name="Singh R."/>
            <person name="Sharma A."/>
            <person name="Min X."/>
            <person name="Zheng Y."/>
            <person name="Lee H."/>
            <person name="Gurtowski J."/>
            <person name="Sedlazeck F.J."/>
            <person name="Harkess A."/>
            <person name="McKain M.R."/>
            <person name="Liao Z."/>
            <person name="Fang J."/>
            <person name="Liu J."/>
            <person name="Zhang X."/>
            <person name="Zhang Q."/>
            <person name="Hu W."/>
            <person name="Qin Y."/>
            <person name="Wang K."/>
            <person name="Chen L.Y."/>
            <person name="Shirley N."/>
            <person name="Lin Y.R."/>
            <person name="Liu L.Y."/>
            <person name="Hernandez A.G."/>
            <person name="Wright C.L."/>
            <person name="Bulone V."/>
            <person name="Tuskan G.A."/>
            <person name="Heath K."/>
            <person name="Zee F."/>
            <person name="Moore P.H."/>
            <person name="Sunkar R."/>
            <person name="Leebens-Mack J.H."/>
            <person name="Mockler T."/>
            <person name="Bennetzen J.L."/>
            <person name="Freeling M."/>
            <person name="Sankoff D."/>
            <person name="Paterson A.H."/>
            <person name="Zhu X."/>
            <person name="Yang X."/>
            <person name="Smith J.A."/>
            <person name="Cushman J.C."/>
            <person name="Paull R.E."/>
            <person name="Yu Q."/>
        </authorList>
    </citation>
    <scope>NUCLEOTIDE SEQUENCE [LARGE SCALE GENOMIC DNA]</scope>
    <source>
        <strain evidence="3">cv. F153</strain>
    </source>
</reference>
<dbReference type="OrthoDB" id="550780at2759"/>
<dbReference type="GO" id="GO:0000725">
    <property type="term" value="P:recombinational repair"/>
    <property type="evidence" value="ECO:0007669"/>
    <property type="project" value="InterPro"/>
</dbReference>
<dbReference type="InterPro" id="IPR058570">
    <property type="entry name" value="HROB_OB"/>
</dbReference>
<organism evidence="3 4">
    <name type="scientific">Ananas comosus</name>
    <name type="common">Pineapple</name>
    <name type="synonym">Ananas ananas</name>
    <dbReference type="NCBI Taxonomy" id="4615"/>
    <lineage>
        <taxon>Eukaryota</taxon>
        <taxon>Viridiplantae</taxon>
        <taxon>Streptophyta</taxon>
        <taxon>Embryophyta</taxon>
        <taxon>Tracheophyta</taxon>
        <taxon>Spermatophyta</taxon>
        <taxon>Magnoliopsida</taxon>
        <taxon>Liliopsida</taxon>
        <taxon>Poales</taxon>
        <taxon>Bromeliaceae</taxon>
        <taxon>Bromelioideae</taxon>
        <taxon>Ananas</taxon>
    </lineage>
</organism>
<sequence>MGDVEDDHRWEDAIDVDDSDLLLLPRSSSSSSSSLPPLRPCSQTLTLTPTTPNPPPPKPSLAAAGPRLIPGPAGAVQASMRRRSSAPSAVAAPCVIGSRSEPQMRRDDPPSDLVDAEDGDFTLDPWLSAIDSLGEDHAASVRRIGSIKTSSIDRIPHVVGVVKLCTPNGLGDLFLTLKDPTGMIGAFVHRKVISDGNLGGGISVGCVLILKQVVVFCPARSVCYLNVTINNIVKLFTKDCGPCHKQVISSFTARSHIAAKHMETNLEEQSERDALMRRRIETGNACIEETSTSWACERMASRSKTAEVATTMAIKTSHLLQKLQDPSTRHLTKNPSVNDLRPSLNDENVMGGKETSSTAAAGLVKSNPNHEKNEAMKLRSRVSAAQWTDEQLSELFADY</sequence>
<feature type="region of interest" description="Disordered" evidence="1">
    <location>
        <begin position="23"/>
        <end position="117"/>
    </location>
</feature>
<protein>
    <submittedName>
        <fullName evidence="4">Uncharacterized protein LOC109718376</fullName>
    </submittedName>
</protein>
<keyword evidence="3" id="KW-1185">Reference proteome</keyword>
<feature type="compositionally biased region" description="Basic and acidic residues" evidence="1">
    <location>
        <begin position="368"/>
        <end position="377"/>
    </location>
</feature>
<dbReference type="Pfam" id="PF15072">
    <property type="entry name" value="HROB"/>
    <property type="match status" value="1"/>
</dbReference>
<reference evidence="4" key="2">
    <citation type="submission" date="2025-08" db="UniProtKB">
        <authorList>
            <consortium name="RefSeq"/>
        </authorList>
    </citation>
    <scope>IDENTIFICATION</scope>
    <source>
        <tissue evidence="4">Leaf</tissue>
    </source>
</reference>
<dbReference type="RefSeq" id="XP_020100173.1">
    <property type="nucleotide sequence ID" value="XM_020244584.1"/>
</dbReference>
<evidence type="ECO:0000313" key="3">
    <source>
        <dbReference type="Proteomes" id="UP000515123"/>
    </source>
</evidence>
<feature type="compositionally biased region" description="Low complexity" evidence="1">
    <location>
        <begin position="23"/>
        <end position="36"/>
    </location>
</feature>
<dbReference type="PANTHER" id="PTHR14523">
    <property type="entry name" value="UNCHARACTERIZED PROTEIN C17ORF53 HOMOLOG"/>
    <property type="match status" value="1"/>
</dbReference>
<dbReference type="GeneID" id="109718376"/>
<evidence type="ECO:0000256" key="1">
    <source>
        <dbReference type="SAM" id="MobiDB-lite"/>
    </source>
</evidence>
<proteinExistence type="predicted"/>
<dbReference type="Proteomes" id="UP000515123">
    <property type="component" value="Linkage group 1"/>
</dbReference>
<dbReference type="PANTHER" id="PTHR14523:SF1">
    <property type="entry name" value="HOMOLOGOUS RECOMBINATION OB-FOLD PROTEIN"/>
    <property type="match status" value="1"/>
</dbReference>
<dbReference type="AlphaFoldDB" id="A0A6P5G395"/>
<evidence type="ECO:0000259" key="2">
    <source>
        <dbReference type="Pfam" id="PF15072"/>
    </source>
</evidence>
<gene>
    <name evidence="4" type="primary">LOC109718376</name>
</gene>
<feature type="domain" description="Homologous recombination OB-fold protein OB-fold" evidence="2">
    <location>
        <begin position="153"/>
        <end position="239"/>
    </location>
</feature>
<name>A0A6P5G395_ANACO</name>